<feature type="region of interest" description="Disordered" evidence="1">
    <location>
        <begin position="1"/>
        <end position="89"/>
    </location>
</feature>
<dbReference type="EMBL" id="CATQJA010000404">
    <property type="protein sequence ID" value="CAJ0559972.1"/>
    <property type="molecule type" value="Genomic_DNA"/>
</dbReference>
<feature type="compositionally biased region" description="Polar residues" evidence="1">
    <location>
        <begin position="66"/>
        <end position="75"/>
    </location>
</feature>
<evidence type="ECO:0000313" key="3">
    <source>
        <dbReference type="Proteomes" id="UP001177023"/>
    </source>
</evidence>
<protein>
    <submittedName>
        <fullName evidence="2">Uncharacterized protein</fullName>
    </submittedName>
</protein>
<accession>A0AA36C5Z5</accession>
<gene>
    <name evidence="2" type="ORF">MSPICULIGERA_LOCUS1425</name>
</gene>
<dbReference type="AlphaFoldDB" id="A0AA36C5Z5"/>
<feature type="compositionally biased region" description="Polar residues" evidence="1">
    <location>
        <begin position="1"/>
        <end position="20"/>
    </location>
</feature>
<feature type="non-terminal residue" evidence="2">
    <location>
        <position position="1"/>
    </location>
</feature>
<evidence type="ECO:0000313" key="2">
    <source>
        <dbReference type="EMBL" id="CAJ0559972.1"/>
    </source>
</evidence>
<organism evidence="2 3">
    <name type="scientific">Mesorhabditis spiculigera</name>
    <dbReference type="NCBI Taxonomy" id="96644"/>
    <lineage>
        <taxon>Eukaryota</taxon>
        <taxon>Metazoa</taxon>
        <taxon>Ecdysozoa</taxon>
        <taxon>Nematoda</taxon>
        <taxon>Chromadorea</taxon>
        <taxon>Rhabditida</taxon>
        <taxon>Rhabditina</taxon>
        <taxon>Rhabditomorpha</taxon>
        <taxon>Rhabditoidea</taxon>
        <taxon>Rhabditidae</taxon>
        <taxon>Mesorhabditinae</taxon>
        <taxon>Mesorhabditis</taxon>
    </lineage>
</organism>
<comment type="caution">
    <text evidence="2">The sequence shown here is derived from an EMBL/GenBank/DDBJ whole genome shotgun (WGS) entry which is preliminary data.</text>
</comment>
<reference evidence="2" key="1">
    <citation type="submission" date="2023-06" db="EMBL/GenBank/DDBJ databases">
        <authorList>
            <person name="Delattre M."/>
        </authorList>
    </citation>
    <scope>NUCLEOTIDE SEQUENCE</scope>
    <source>
        <strain evidence="2">AF72</strain>
    </source>
</reference>
<sequence>MSPSRSLRNASSVAAATNQFEADGAPPPKPVEKPRPINMSNAFRDALSAPKMEQVKKRPKRIVKPTESTGSQRRSSAARKANKPIKVGD</sequence>
<proteinExistence type="predicted"/>
<dbReference type="Proteomes" id="UP001177023">
    <property type="component" value="Unassembled WGS sequence"/>
</dbReference>
<name>A0AA36C5Z5_9BILA</name>
<evidence type="ECO:0000256" key="1">
    <source>
        <dbReference type="SAM" id="MobiDB-lite"/>
    </source>
</evidence>
<keyword evidence="3" id="KW-1185">Reference proteome</keyword>